<keyword evidence="10" id="KW-1185">Reference proteome</keyword>
<evidence type="ECO:0000256" key="6">
    <source>
        <dbReference type="ARBA" id="ARBA00023136"/>
    </source>
</evidence>
<keyword evidence="5 7" id="KW-1133">Transmembrane helix</keyword>
<protein>
    <submittedName>
        <fullName evidence="9">Exopolysaccharide biosynthesis polyprenyl glycosylphosphotransferase</fullName>
    </submittedName>
</protein>
<dbReference type="PANTHER" id="PTHR30576:SF10">
    <property type="entry name" value="SLL5057 PROTEIN"/>
    <property type="match status" value="1"/>
</dbReference>
<dbReference type="Proteomes" id="UP000003438">
    <property type="component" value="Unassembled WGS sequence"/>
</dbReference>
<dbReference type="Pfam" id="PF02397">
    <property type="entry name" value="Bac_transf"/>
    <property type="match status" value="1"/>
</dbReference>
<evidence type="ECO:0000259" key="8">
    <source>
        <dbReference type="Pfam" id="PF02397"/>
    </source>
</evidence>
<dbReference type="eggNOG" id="COG2148">
    <property type="taxonomic scope" value="Bacteria"/>
</dbReference>
<dbReference type="PANTHER" id="PTHR30576">
    <property type="entry name" value="COLANIC BIOSYNTHESIS UDP-GLUCOSE LIPID CARRIER TRANSFERASE"/>
    <property type="match status" value="1"/>
</dbReference>
<evidence type="ECO:0000313" key="10">
    <source>
        <dbReference type="Proteomes" id="UP000003438"/>
    </source>
</evidence>
<feature type="transmembrane region" description="Helical" evidence="7">
    <location>
        <begin position="106"/>
        <end position="123"/>
    </location>
</feature>
<comment type="subcellular location">
    <subcellularLocation>
        <location evidence="1">Membrane</location>
        <topology evidence="1">Multi-pass membrane protein</topology>
    </subcellularLocation>
</comment>
<dbReference type="STRING" id="411471.SUBVAR_04655"/>
<keyword evidence="4 7" id="KW-0812">Transmembrane</keyword>
<dbReference type="GO" id="GO:0016020">
    <property type="term" value="C:membrane"/>
    <property type="evidence" value="ECO:0007669"/>
    <property type="project" value="UniProtKB-SubCell"/>
</dbReference>
<dbReference type="EMBL" id="ACBY02000014">
    <property type="protein sequence ID" value="EFB77033.1"/>
    <property type="molecule type" value="Genomic_DNA"/>
</dbReference>
<feature type="transmembrane region" description="Helical" evidence="7">
    <location>
        <begin position="129"/>
        <end position="150"/>
    </location>
</feature>
<proteinExistence type="inferred from homology"/>
<dbReference type="GO" id="GO:0016780">
    <property type="term" value="F:phosphotransferase activity, for other substituted phosphate groups"/>
    <property type="evidence" value="ECO:0007669"/>
    <property type="project" value="TreeGrafter"/>
</dbReference>
<reference evidence="9" key="1">
    <citation type="submission" date="2009-12" db="EMBL/GenBank/DDBJ databases">
        <authorList>
            <person name="Weinstock G."/>
            <person name="Sodergren E."/>
            <person name="Clifton S."/>
            <person name="Fulton L."/>
            <person name="Fulton B."/>
            <person name="Courtney L."/>
            <person name="Fronick C."/>
            <person name="Harrison M."/>
            <person name="Strong C."/>
            <person name="Farmer C."/>
            <person name="Delahaunty K."/>
            <person name="Markovic C."/>
            <person name="Hall O."/>
            <person name="Minx P."/>
            <person name="Tomlinson C."/>
            <person name="Mitreva M."/>
            <person name="Nelson J."/>
            <person name="Hou S."/>
            <person name="Wollam A."/>
            <person name="Pepin K.H."/>
            <person name="Johnson M."/>
            <person name="Bhonagiri V."/>
            <person name="Nash W.E."/>
            <person name="Warren W."/>
            <person name="Chinwalla A."/>
            <person name="Mardis E.R."/>
            <person name="Wilson R.K."/>
        </authorList>
    </citation>
    <scope>NUCLEOTIDE SEQUENCE [LARGE SCALE GENOMIC DNA]</scope>
    <source>
        <strain evidence="9">DSM 15176</strain>
    </source>
</reference>
<evidence type="ECO:0000313" key="9">
    <source>
        <dbReference type="EMBL" id="EFB77033.1"/>
    </source>
</evidence>
<evidence type="ECO:0000256" key="5">
    <source>
        <dbReference type="ARBA" id="ARBA00022989"/>
    </source>
</evidence>
<feature type="transmembrane region" description="Helical" evidence="7">
    <location>
        <begin position="67"/>
        <end position="85"/>
    </location>
</feature>
<feature type="transmembrane region" description="Helical" evidence="7">
    <location>
        <begin position="30"/>
        <end position="52"/>
    </location>
</feature>
<dbReference type="Pfam" id="PF13727">
    <property type="entry name" value="CoA_binding_3"/>
    <property type="match status" value="1"/>
</dbReference>
<feature type="domain" description="Bacterial sugar transferase" evidence="8">
    <location>
        <begin position="309"/>
        <end position="497"/>
    </location>
</feature>
<evidence type="ECO:0000256" key="3">
    <source>
        <dbReference type="ARBA" id="ARBA00022679"/>
    </source>
</evidence>
<evidence type="ECO:0000256" key="4">
    <source>
        <dbReference type="ARBA" id="ARBA00022692"/>
    </source>
</evidence>
<accession>D1PJT5</accession>
<name>D1PJT5_9FIRM</name>
<dbReference type="AlphaFoldDB" id="D1PJT5"/>
<organism evidence="9 10">
    <name type="scientific">Subdoligranulum variabile DSM 15176</name>
    <dbReference type="NCBI Taxonomy" id="411471"/>
    <lineage>
        <taxon>Bacteria</taxon>
        <taxon>Bacillati</taxon>
        <taxon>Bacillota</taxon>
        <taxon>Clostridia</taxon>
        <taxon>Eubacteriales</taxon>
        <taxon>Oscillospiraceae</taxon>
        <taxon>Subdoligranulum</taxon>
    </lineage>
</organism>
<dbReference type="HOGENOM" id="CLU_024920_3_4_9"/>
<comment type="caution">
    <text evidence="9">The sequence shown here is derived from an EMBL/GenBank/DDBJ whole genome shotgun (WGS) entry which is preliminary data.</text>
</comment>
<evidence type="ECO:0000256" key="2">
    <source>
        <dbReference type="ARBA" id="ARBA00006464"/>
    </source>
</evidence>
<keyword evidence="3" id="KW-0808">Transferase</keyword>
<sequence>MENRLSVRGNRETKGNQENGMINKREKLQYAYVFALDLVTLLLSVLLAWLITDGLLGRIVPYSRSDWVQTICLLVVAFIMTFFFFNQRENIVTRGPGREMVLSVRFNVLMAAVYSTLMLLAKAEMLDSRYFAVAVPLVNALMMPLTHTLLKRYLLRSQNRSGMESLVGILSTVDHAGAVIRELRDDWSKRVCGVVLLDAPAEQVGKDFGGVPVRANFDDFMDWIRRAALDEIYVDIPMDSGESFIPYLEEMESMGLTVHFRLKMLDRIEEVCCDETSAARLSRELGRCAGGNIVTMGTIELELRDMMLKRMMDIVGALVGCIISIPIIAVVAIPLKLESPGPLIFKQKRVGLNGRYFYIHKLRSMYVDAEARKKELMSQNEMEGLMFKMEDDPRITKVGRFIRRTSIDELPQFFDVLRGNMSLVGTRPPTLDEYKQYESHHKRRLSMKPGITGLWQISGRSDIENFEEVVRLDVRYIDNWSLWNDVKILLKTVVVVFAGRGAR</sequence>
<dbReference type="InterPro" id="IPR003362">
    <property type="entry name" value="Bact_transf"/>
</dbReference>
<comment type="similarity">
    <text evidence="2">Belongs to the bacterial sugar transferase family.</text>
</comment>
<feature type="transmembrane region" description="Helical" evidence="7">
    <location>
        <begin position="314"/>
        <end position="335"/>
    </location>
</feature>
<dbReference type="NCBIfam" id="TIGR03025">
    <property type="entry name" value="EPS_sugtrans"/>
    <property type="match status" value="1"/>
</dbReference>
<keyword evidence="6 7" id="KW-0472">Membrane</keyword>
<gene>
    <name evidence="9" type="ORF">SUBVAR_04655</name>
</gene>
<dbReference type="InterPro" id="IPR017475">
    <property type="entry name" value="EPS_sugar_tfrase"/>
</dbReference>
<evidence type="ECO:0000256" key="7">
    <source>
        <dbReference type="SAM" id="Phobius"/>
    </source>
</evidence>
<evidence type="ECO:0000256" key="1">
    <source>
        <dbReference type="ARBA" id="ARBA00004141"/>
    </source>
</evidence>